<dbReference type="AlphaFoldDB" id="A0A239Q1I5"/>
<feature type="domain" description="Sugar-binding" evidence="5">
    <location>
        <begin position="64"/>
        <end position="317"/>
    </location>
</feature>
<keyword evidence="7" id="KW-1185">Reference proteome</keyword>
<dbReference type="Proteomes" id="UP000198307">
    <property type="component" value="Unassembled WGS sequence"/>
</dbReference>
<evidence type="ECO:0000256" key="1">
    <source>
        <dbReference type="ARBA" id="ARBA00010466"/>
    </source>
</evidence>
<evidence type="ECO:0000256" key="2">
    <source>
        <dbReference type="ARBA" id="ARBA00023015"/>
    </source>
</evidence>
<dbReference type="EMBL" id="FZQB01000020">
    <property type="protein sequence ID" value="SNT76449.1"/>
    <property type="molecule type" value="Genomic_DNA"/>
</dbReference>
<reference evidence="6 7" key="1">
    <citation type="submission" date="2017-07" db="EMBL/GenBank/DDBJ databases">
        <authorList>
            <person name="Sun Z.S."/>
            <person name="Albrecht U."/>
            <person name="Echele G."/>
            <person name="Lee C.C."/>
        </authorList>
    </citation>
    <scope>NUCLEOTIDE SEQUENCE [LARGE SCALE GENOMIC DNA]</scope>
    <source>
        <strain evidence="6 7">DSM 14827</strain>
    </source>
</reference>
<keyword evidence="3 6" id="KW-0238">DNA-binding</keyword>
<keyword evidence="4" id="KW-0804">Transcription</keyword>
<dbReference type="InterPro" id="IPR007324">
    <property type="entry name" value="Sugar-bd_dom_put"/>
</dbReference>
<organism evidence="6 7">
    <name type="scientific">Paracoccus seriniphilus</name>
    <dbReference type="NCBI Taxonomy" id="184748"/>
    <lineage>
        <taxon>Bacteria</taxon>
        <taxon>Pseudomonadati</taxon>
        <taxon>Pseudomonadota</taxon>
        <taxon>Alphaproteobacteria</taxon>
        <taxon>Rhodobacterales</taxon>
        <taxon>Paracoccaceae</taxon>
        <taxon>Paracoccus</taxon>
    </lineage>
</organism>
<dbReference type="InterPro" id="IPR037171">
    <property type="entry name" value="NagB/RpiA_transferase-like"/>
</dbReference>
<dbReference type="InterPro" id="IPR036388">
    <property type="entry name" value="WH-like_DNA-bd_sf"/>
</dbReference>
<dbReference type="SUPFAM" id="SSF100950">
    <property type="entry name" value="NagB/RpiA/CoA transferase-like"/>
    <property type="match status" value="1"/>
</dbReference>
<comment type="similarity">
    <text evidence="1">Belongs to the SorC transcriptional regulatory family.</text>
</comment>
<keyword evidence="2" id="KW-0805">Transcription regulation</keyword>
<dbReference type="Gene3D" id="3.40.50.1360">
    <property type="match status" value="1"/>
</dbReference>
<gene>
    <name evidence="6" type="ORF">SAMN05444959_12016</name>
</gene>
<dbReference type="RefSeq" id="WP_089345763.1">
    <property type="nucleotide sequence ID" value="NZ_CP067129.1"/>
</dbReference>
<dbReference type="PANTHER" id="PTHR34294:SF1">
    <property type="entry name" value="TRANSCRIPTIONAL REGULATOR LSRR"/>
    <property type="match status" value="1"/>
</dbReference>
<dbReference type="Gene3D" id="1.10.10.10">
    <property type="entry name" value="Winged helix-like DNA-binding domain superfamily/Winged helix DNA-binding domain"/>
    <property type="match status" value="1"/>
</dbReference>
<evidence type="ECO:0000313" key="6">
    <source>
        <dbReference type="EMBL" id="SNT76449.1"/>
    </source>
</evidence>
<name>A0A239Q1I5_9RHOB</name>
<dbReference type="OrthoDB" id="7065657at2"/>
<evidence type="ECO:0000256" key="3">
    <source>
        <dbReference type="ARBA" id="ARBA00023125"/>
    </source>
</evidence>
<evidence type="ECO:0000313" key="7">
    <source>
        <dbReference type="Proteomes" id="UP000198307"/>
    </source>
</evidence>
<proteinExistence type="inferred from homology"/>
<dbReference type="PANTHER" id="PTHR34294">
    <property type="entry name" value="TRANSCRIPTIONAL REGULATOR-RELATED"/>
    <property type="match status" value="1"/>
</dbReference>
<accession>A0A239Q1I5</accession>
<dbReference type="GO" id="GO:0003677">
    <property type="term" value="F:DNA binding"/>
    <property type="evidence" value="ECO:0007669"/>
    <property type="project" value="UniProtKB-KW"/>
</dbReference>
<dbReference type="Pfam" id="PF04198">
    <property type="entry name" value="Sugar-bind"/>
    <property type="match status" value="1"/>
</dbReference>
<evidence type="ECO:0000256" key="4">
    <source>
        <dbReference type="ARBA" id="ARBA00023163"/>
    </source>
</evidence>
<sequence>MNAGRFNPETTRLDDAARAGWLYYVAGNTQDEIARKLGVSRQSAQRLVAMAVSERLIKVRLDHPIARCMDLANALKDRFELTLCEVVPSDPDAPDLLTGLAIAAAAELERVLKSPERRIISLGTGRALKSTVEQLPRMSCPQHVIVSRLGNMMQDGSASPYNATIRLAERIDAPHYPYPLPVVARDAAELATLQSQEAVRNTISLCEKAHLSLVGIGQMDRSAPLFIDGFASAAEMEQLARAGAAGEITSWVYDAQGRIIDCDFNARVASAPLPQAPENQVIAVAAGEAKVPAMRAALTGRLVNGLITSEATAERLLIMADSG</sequence>
<dbReference type="GO" id="GO:0030246">
    <property type="term" value="F:carbohydrate binding"/>
    <property type="evidence" value="ECO:0007669"/>
    <property type="project" value="InterPro"/>
</dbReference>
<dbReference type="InterPro" id="IPR051054">
    <property type="entry name" value="SorC_transcr_regulators"/>
</dbReference>
<evidence type="ECO:0000259" key="5">
    <source>
        <dbReference type="Pfam" id="PF04198"/>
    </source>
</evidence>
<protein>
    <submittedName>
        <fullName evidence="6">DNA-binding transcriptional regulator LsrR, DeoR family</fullName>
    </submittedName>
</protein>